<dbReference type="SUPFAM" id="SSF57829">
    <property type="entry name" value="Zn-binding ribosomal proteins"/>
    <property type="match status" value="1"/>
</dbReference>
<name>A0A9W7Y2H6_9FUNG</name>
<dbReference type="InterPro" id="IPR051991">
    <property type="entry name" value="Mitoribosomal_protein_bL32"/>
</dbReference>
<keyword evidence="6" id="KW-0687">Ribonucleoprotein</keyword>
<evidence type="ECO:0000256" key="5">
    <source>
        <dbReference type="ARBA" id="ARBA00023128"/>
    </source>
</evidence>
<dbReference type="OrthoDB" id="2014905at2759"/>
<dbReference type="InterPro" id="IPR011332">
    <property type="entry name" value="Ribosomal_zn-bd"/>
</dbReference>
<keyword evidence="4" id="KW-0689">Ribosomal protein</keyword>
<evidence type="ECO:0000313" key="8">
    <source>
        <dbReference type="EMBL" id="KAJ1723352.1"/>
    </source>
</evidence>
<organism evidence="8 9">
    <name type="scientific">Coemansia erecta</name>
    <dbReference type="NCBI Taxonomy" id="147472"/>
    <lineage>
        <taxon>Eukaryota</taxon>
        <taxon>Fungi</taxon>
        <taxon>Fungi incertae sedis</taxon>
        <taxon>Zoopagomycota</taxon>
        <taxon>Kickxellomycotina</taxon>
        <taxon>Kickxellomycetes</taxon>
        <taxon>Kickxellales</taxon>
        <taxon>Kickxellaceae</taxon>
        <taxon>Coemansia</taxon>
    </lineage>
</organism>
<gene>
    <name evidence="8" type="ORF">LPJ53_002300</name>
</gene>
<evidence type="ECO:0000256" key="1">
    <source>
        <dbReference type="ARBA" id="ARBA00004173"/>
    </source>
</evidence>
<sequence>MSFAIQSSRSLLRTALFPRIAHTFAAPAVARTRALSAVGVGLGLIGDILSEMILRAVPKQRTSHSKKRKRMAGKGLKNRQDLVPCTGCGRPKMLAHICMNCYHDIKKKLKGMKRAEERLKQEQ</sequence>
<accession>A0A9W7Y2H6</accession>
<keyword evidence="3" id="KW-0809">Transit peptide</keyword>
<dbReference type="Proteomes" id="UP001149813">
    <property type="component" value="Unassembled WGS sequence"/>
</dbReference>
<dbReference type="PANTHER" id="PTHR21026">
    <property type="entry name" value="39S RIBOSOMAL PROTEIN L32, MITOCHONDRIAL"/>
    <property type="match status" value="1"/>
</dbReference>
<dbReference type="Pfam" id="PF01783">
    <property type="entry name" value="Ribosomal_L32p"/>
    <property type="match status" value="1"/>
</dbReference>
<evidence type="ECO:0000256" key="4">
    <source>
        <dbReference type="ARBA" id="ARBA00022980"/>
    </source>
</evidence>
<dbReference type="InterPro" id="IPR002677">
    <property type="entry name" value="Ribosomal_bL32"/>
</dbReference>
<comment type="similarity">
    <text evidence="2">Belongs to the bacterial ribosomal protein bL32 family.</text>
</comment>
<keyword evidence="5" id="KW-0496">Mitochondrion</keyword>
<comment type="caution">
    <text evidence="8">The sequence shown here is derived from an EMBL/GenBank/DDBJ whole genome shotgun (WGS) entry which is preliminary data.</text>
</comment>
<evidence type="ECO:0000256" key="7">
    <source>
        <dbReference type="ARBA" id="ARBA00039935"/>
    </source>
</evidence>
<dbReference type="GO" id="GO:0005762">
    <property type="term" value="C:mitochondrial large ribosomal subunit"/>
    <property type="evidence" value="ECO:0007669"/>
    <property type="project" value="TreeGrafter"/>
</dbReference>
<dbReference type="GO" id="GO:0003735">
    <property type="term" value="F:structural constituent of ribosome"/>
    <property type="evidence" value="ECO:0007669"/>
    <property type="project" value="InterPro"/>
</dbReference>
<reference evidence="8" key="1">
    <citation type="submission" date="2022-07" db="EMBL/GenBank/DDBJ databases">
        <title>Phylogenomic reconstructions and comparative analyses of Kickxellomycotina fungi.</title>
        <authorList>
            <person name="Reynolds N.K."/>
            <person name="Stajich J.E."/>
            <person name="Barry K."/>
            <person name="Grigoriev I.V."/>
            <person name="Crous P."/>
            <person name="Smith M.E."/>
        </authorList>
    </citation>
    <scope>NUCLEOTIDE SEQUENCE</scope>
    <source>
        <strain evidence="8">NBRC 32514</strain>
    </source>
</reference>
<proteinExistence type="inferred from homology"/>
<dbReference type="EMBL" id="JANBOJ010000070">
    <property type="protein sequence ID" value="KAJ1723352.1"/>
    <property type="molecule type" value="Genomic_DNA"/>
</dbReference>
<evidence type="ECO:0000256" key="2">
    <source>
        <dbReference type="ARBA" id="ARBA00008560"/>
    </source>
</evidence>
<evidence type="ECO:0000256" key="6">
    <source>
        <dbReference type="ARBA" id="ARBA00023274"/>
    </source>
</evidence>
<keyword evidence="9" id="KW-1185">Reference proteome</keyword>
<protein>
    <recommendedName>
        <fullName evidence="7">Large ribosomal subunit protein bL32m</fullName>
    </recommendedName>
</protein>
<comment type="subcellular location">
    <subcellularLocation>
        <location evidence="1">Mitochondrion</location>
    </subcellularLocation>
</comment>
<dbReference type="PANTHER" id="PTHR21026:SF2">
    <property type="entry name" value="LARGE RIBOSOMAL SUBUNIT PROTEIN BL32M"/>
    <property type="match status" value="1"/>
</dbReference>
<dbReference type="NCBIfam" id="TIGR01031">
    <property type="entry name" value="rpmF_bact"/>
    <property type="match status" value="1"/>
</dbReference>
<dbReference type="AlphaFoldDB" id="A0A9W7Y2H6"/>
<evidence type="ECO:0000313" key="9">
    <source>
        <dbReference type="Proteomes" id="UP001149813"/>
    </source>
</evidence>
<dbReference type="GO" id="GO:0006412">
    <property type="term" value="P:translation"/>
    <property type="evidence" value="ECO:0007669"/>
    <property type="project" value="InterPro"/>
</dbReference>
<evidence type="ECO:0000256" key="3">
    <source>
        <dbReference type="ARBA" id="ARBA00022946"/>
    </source>
</evidence>